<dbReference type="Proteomes" id="UP000194632">
    <property type="component" value="Unassembled WGS sequence"/>
</dbReference>
<keyword evidence="3" id="KW-1185">Reference proteome</keyword>
<dbReference type="PANTHER" id="PTHR47628:SF1">
    <property type="entry name" value="ALIPHATIC AMIDASE EXPRESSION-REGULATING PROTEIN"/>
    <property type="match status" value="1"/>
</dbReference>
<evidence type="ECO:0000256" key="1">
    <source>
        <dbReference type="SAM" id="MobiDB-lite"/>
    </source>
</evidence>
<accession>A0A243Q8A8</accession>
<protein>
    <submittedName>
        <fullName evidence="2">ABC transporter substrate-binding protein</fullName>
    </submittedName>
</protein>
<sequence>MLYSLSGTQAEMEQSILDGAMLAVHQINSRGGVLGSHVQVAIYDDHSEVSSTARGVDHLCTTENVDAIVGGYTSAARLALTPAIHANASLLMYPTYFEGEETDSRIFYCGAAPNQYVADYLAWVANTLGRRVYVVGSDYIYPRVLAEAIRRLAGSLGIEIVGDRYAPLGETRFESIVDDIGRVRPDVVVCNLVGADSTAAFYTQYHLGGLTPDTMPIAATVTTELDLAHMPTAVSDGHYMVATYFAELSSPVNDTFRRELADVRGQRWSHAAQVGAFNAVHALALAAEQARSLDVDALSRALIGIRFEDNPEGAPFYFRANHYSSHPSYVGRAAGGRYEVIADFAARQPDPWWSGSRPPAPVPPSAGRLADA</sequence>
<dbReference type="SUPFAM" id="SSF53822">
    <property type="entry name" value="Periplasmic binding protein-like I"/>
    <property type="match status" value="1"/>
</dbReference>
<organism evidence="2 3">
    <name type="scientific">Gordonia lacunae</name>
    <dbReference type="NCBI Taxonomy" id="417102"/>
    <lineage>
        <taxon>Bacteria</taxon>
        <taxon>Bacillati</taxon>
        <taxon>Actinomycetota</taxon>
        <taxon>Actinomycetes</taxon>
        <taxon>Mycobacteriales</taxon>
        <taxon>Gordoniaceae</taxon>
        <taxon>Gordonia</taxon>
    </lineage>
</organism>
<dbReference type="Gene3D" id="3.40.50.2300">
    <property type="match status" value="2"/>
</dbReference>
<dbReference type="STRING" id="417102.CA982_15525"/>
<feature type="region of interest" description="Disordered" evidence="1">
    <location>
        <begin position="352"/>
        <end position="372"/>
    </location>
</feature>
<name>A0A243Q8A8_9ACTN</name>
<dbReference type="PANTHER" id="PTHR47628">
    <property type="match status" value="1"/>
</dbReference>
<dbReference type="InterPro" id="IPR028082">
    <property type="entry name" value="Peripla_BP_I"/>
</dbReference>
<evidence type="ECO:0000313" key="3">
    <source>
        <dbReference type="Proteomes" id="UP000194632"/>
    </source>
</evidence>
<dbReference type="RefSeq" id="WP_086536184.1">
    <property type="nucleotide sequence ID" value="NZ_NGFO01000017.1"/>
</dbReference>
<dbReference type="EMBL" id="NGFO01000017">
    <property type="protein sequence ID" value="OUC77850.1"/>
    <property type="molecule type" value="Genomic_DNA"/>
</dbReference>
<dbReference type="OrthoDB" id="7337537at2"/>
<comment type="caution">
    <text evidence="2">The sequence shown here is derived from an EMBL/GenBank/DDBJ whole genome shotgun (WGS) entry which is preliminary data.</text>
</comment>
<evidence type="ECO:0000313" key="2">
    <source>
        <dbReference type="EMBL" id="OUC77850.1"/>
    </source>
</evidence>
<gene>
    <name evidence="2" type="ORF">CA982_15525</name>
</gene>
<dbReference type="Pfam" id="PF13433">
    <property type="entry name" value="Peripla_BP_5"/>
    <property type="match status" value="1"/>
</dbReference>
<reference evidence="2 3" key="1">
    <citation type="submission" date="2017-05" db="EMBL/GenBank/DDBJ databases">
        <title>Biotechnological potential of actinobacteria isolated from South African environments.</title>
        <authorList>
            <person name="Le Roes-Hill M."/>
            <person name="Prins A."/>
            <person name="Durrell K.A."/>
        </authorList>
    </citation>
    <scope>NUCLEOTIDE SEQUENCE [LARGE SCALE GENOMIC DNA]</scope>
    <source>
        <strain evidence="2">BS2</strain>
    </source>
</reference>
<dbReference type="AlphaFoldDB" id="A0A243Q8A8"/>
<proteinExistence type="predicted"/>